<evidence type="ECO:0000256" key="3">
    <source>
        <dbReference type="ARBA" id="ARBA00022741"/>
    </source>
</evidence>
<feature type="domain" description="AMP-binding enzyme C-terminal" evidence="6">
    <location>
        <begin position="428"/>
        <end position="503"/>
    </location>
</feature>
<dbReference type="InterPro" id="IPR000873">
    <property type="entry name" value="AMP-dep_synth/lig_dom"/>
</dbReference>
<keyword evidence="4" id="KW-0067">ATP-binding</keyword>
<dbReference type="InterPro" id="IPR025110">
    <property type="entry name" value="AMP-bd_C"/>
</dbReference>
<organism evidence="8">
    <name type="scientific">freshwater metagenome</name>
    <dbReference type="NCBI Taxonomy" id="449393"/>
    <lineage>
        <taxon>unclassified sequences</taxon>
        <taxon>metagenomes</taxon>
        <taxon>ecological metagenomes</taxon>
    </lineage>
</organism>
<dbReference type="PANTHER" id="PTHR24096:SF149">
    <property type="entry name" value="AMP-BINDING DOMAIN-CONTAINING PROTEIN-RELATED"/>
    <property type="match status" value="1"/>
</dbReference>
<evidence type="ECO:0000256" key="4">
    <source>
        <dbReference type="ARBA" id="ARBA00022840"/>
    </source>
</evidence>
<accession>A0A6J7PKX6</accession>
<proteinExistence type="inferred from homology"/>
<dbReference type="EMBL" id="CAEZYW010000043">
    <property type="protein sequence ID" value="CAB4734864.1"/>
    <property type="molecule type" value="Genomic_DNA"/>
</dbReference>
<dbReference type="Gene3D" id="3.40.50.12780">
    <property type="entry name" value="N-terminal domain of ligase-like"/>
    <property type="match status" value="1"/>
</dbReference>
<evidence type="ECO:0000313" key="8">
    <source>
        <dbReference type="EMBL" id="CAB5003893.1"/>
    </source>
</evidence>
<dbReference type="Pfam" id="PF13193">
    <property type="entry name" value="AMP-binding_C"/>
    <property type="match status" value="1"/>
</dbReference>
<evidence type="ECO:0000256" key="1">
    <source>
        <dbReference type="ARBA" id="ARBA00006432"/>
    </source>
</evidence>
<dbReference type="PANTHER" id="PTHR24096">
    <property type="entry name" value="LONG-CHAIN-FATTY-ACID--COA LIGASE"/>
    <property type="match status" value="1"/>
</dbReference>
<evidence type="ECO:0000313" key="7">
    <source>
        <dbReference type="EMBL" id="CAB4734864.1"/>
    </source>
</evidence>
<dbReference type="CDD" id="cd05904">
    <property type="entry name" value="4CL"/>
    <property type="match status" value="1"/>
</dbReference>
<gene>
    <name evidence="7" type="ORF">UFOPK2786_00423</name>
    <name evidence="8" type="ORF">UFOPK4061_00488</name>
</gene>
<dbReference type="InterPro" id="IPR042099">
    <property type="entry name" value="ANL_N_sf"/>
</dbReference>
<dbReference type="EMBL" id="CAFBPD010000068">
    <property type="protein sequence ID" value="CAB5003893.1"/>
    <property type="molecule type" value="Genomic_DNA"/>
</dbReference>
<dbReference type="FunFam" id="3.40.50.12780:FF:000003">
    <property type="entry name" value="Long-chain-fatty-acid--CoA ligase FadD"/>
    <property type="match status" value="1"/>
</dbReference>
<feature type="domain" description="AMP-dependent synthetase/ligase" evidence="5">
    <location>
        <begin position="23"/>
        <end position="377"/>
    </location>
</feature>
<evidence type="ECO:0000256" key="2">
    <source>
        <dbReference type="ARBA" id="ARBA00022598"/>
    </source>
</evidence>
<sequence>MFMSPLADVEIPDLPLTDYVLARADELGDKPALVDGASGRTLTYAGLASAVRSLAGGLIASGFQKGDVLALMSPNVPEFAIIFHGVAAAGGIITTINPTYTEPEIRKQLVDSGATLLVTVGPLLPLATAAAAGTSVREVYVLGEAEGAKPVTALFGAPIAAHVPVEAGDLVVLPYSSGTTGINKGVMLTHRNLIANVAQVLSAANVREDETFIAVLPFFHIYGMQVLMNTGLRAGTTIITMPRFDLEEFLRLHQEYGVTRSFVAPPIVVALAKHPIVDNYDLSKLEQVFSGAAPLSAELSLEAGARLGCDIVQGFGMTELSPVSHLTPPGMFKPGSCGVTAPNTQSRIIDPETGADLGVDASGELLVRGPQVMIGYLNNPEATESTIDADGWLRTGDIGYIDSDGHLFIVDRLKELIKYNGFQVPPAELEALLLTHPAVADAAVVGRPDEAAGEIPVAYVVLRQEGMASGQEIQDFVAGQVAHYKQIREVIFIDAIPKSASGKILRRLLRDGS</sequence>
<dbReference type="Gene3D" id="3.30.300.30">
    <property type="match status" value="1"/>
</dbReference>
<name>A0A6J7PKX6_9ZZZZ</name>
<dbReference type="FunFam" id="3.30.300.30:FF:000007">
    <property type="entry name" value="4-coumarate--CoA ligase 2"/>
    <property type="match status" value="1"/>
</dbReference>
<keyword evidence="2" id="KW-0436">Ligase</keyword>
<protein>
    <submittedName>
        <fullName evidence="8">Unannotated protein</fullName>
    </submittedName>
</protein>
<evidence type="ECO:0000259" key="5">
    <source>
        <dbReference type="Pfam" id="PF00501"/>
    </source>
</evidence>
<dbReference type="Pfam" id="PF00501">
    <property type="entry name" value="AMP-binding"/>
    <property type="match status" value="1"/>
</dbReference>
<dbReference type="SUPFAM" id="SSF56801">
    <property type="entry name" value="Acetyl-CoA synthetase-like"/>
    <property type="match status" value="1"/>
</dbReference>
<evidence type="ECO:0000259" key="6">
    <source>
        <dbReference type="Pfam" id="PF13193"/>
    </source>
</evidence>
<dbReference type="GO" id="GO:0016405">
    <property type="term" value="F:CoA-ligase activity"/>
    <property type="evidence" value="ECO:0007669"/>
    <property type="project" value="TreeGrafter"/>
</dbReference>
<dbReference type="AlphaFoldDB" id="A0A6J7PKX6"/>
<dbReference type="InterPro" id="IPR045851">
    <property type="entry name" value="AMP-bd_C_sf"/>
</dbReference>
<comment type="similarity">
    <text evidence="1">Belongs to the ATP-dependent AMP-binding enzyme family.</text>
</comment>
<keyword evidence="3" id="KW-0547">Nucleotide-binding</keyword>
<reference evidence="8" key="1">
    <citation type="submission" date="2020-05" db="EMBL/GenBank/DDBJ databases">
        <authorList>
            <person name="Chiriac C."/>
            <person name="Salcher M."/>
            <person name="Ghai R."/>
            <person name="Kavagutti S V."/>
        </authorList>
    </citation>
    <scope>NUCLEOTIDE SEQUENCE</scope>
</reference>
<dbReference type="GO" id="GO:0005524">
    <property type="term" value="F:ATP binding"/>
    <property type="evidence" value="ECO:0007669"/>
    <property type="project" value="UniProtKB-KW"/>
</dbReference>